<keyword evidence="3" id="KW-0540">Nuclease</keyword>
<proteinExistence type="inferred from homology"/>
<dbReference type="PANTHER" id="PTHR34477:SF1">
    <property type="entry name" value="UPF0213 PROTEIN YHBQ"/>
    <property type="match status" value="1"/>
</dbReference>
<dbReference type="EMBL" id="QGGU01000020">
    <property type="protein sequence ID" value="PWK41911.1"/>
    <property type="molecule type" value="Genomic_DNA"/>
</dbReference>
<name>A0A316F848_9GAMM</name>
<dbReference type="GO" id="GO:0004519">
    <property type="term" value="F:endonuclease activity"/>
    <property type="evidence" value="ECO:0007669"/>
    <property type="project" value="UniProtKB-KW"/>
</dbReference>
<dbReference type="RefSeq" id="WP_109765158.1">
    <property type="nucleotide sequence ID" value="NZ_QGGU01000020.1"/>
</dbReference>
<dbReference type="InterPro" id="IPR035901">
    <property type="entry name" value="GIY-YIG_endonuc_sf"/>
</dbReference>
<dbReference type="PROSITE" id="PS50164">
    <property type="entry name" value="GIY_YIG"/>
    <property type="match status" value="1"/>
</dbReference>
<comment type="caution">
    <text evidence="3">The sequence shown here is derived from an EMBL/GenBank/DDBJ whole genome shotgun (WGS) entry which is preliminary data.</text>
</comment>
<evidence type="ECO:0000313" key="3">
    <source>
        <dbReference type="EMBL" id="PWK41911.1"/>
    </source>
</evidence>
<keyword evidence="4" id="KW-1185">Reference proteome</keyword>
<organism evidence="3 4">
    <name type="scientific">Pleionea mediterranea</name>
    <dbReference type="NCBI Taxonomy" id="523701"/>
    <lineage>
        <taxon>Bacteria</taxon>
        <taxon>Pseudomonadati</taxon>
        <taxon>Pseudomonadota</taxon>
        <taxon>Gammaproteobacteria</taxon>
        <taxon>Oceanospirillales</taxon>
        <taxon>Pleioneaceae</taxon>
        <taxon>Pleionea</taxon>
    </lineage>
</organism>
<dbReference type="InterPro" id="IPR000305">
    <property type="entry name" value="GIY-YIG_endonuc"/>
</dbReference>
<dbReference type="AlphaFoldDB" id="A0A316F848"/>
<evidence type="ECO:0000259" key="2">
    <source>
        <dbReference type="PROSITE" id="PS50164"/>
    </source>
</evidence>
<dbReference type="Pfam" id="PF01541">
    <property type="entry name" value="GIY-YIG"/>
    <property type="match status" value="1"/>
</dbReference>
<keyword evidence="3" id="KW-0378">Hydrolase</keyword>
<evidence type="ECO:0000313" key="4">
    <source>
        <dbReference type="Proteomes" id="UP000245790"/>
    </source>
</evidence>
<accession>A0A316F848</accession>
<comment type="similarity">
    <text evidence="1">Belongs to the UPF0213 family.</text>
</comment>
<evidence type="ECO:0000256" key="1">
    <source>
        <dbReference type="ARBA" id="ARBA00007435"/>
    </source>
</evidence>
<keyword evidence="3" id="KW-0255">Endonuclease</keyword>
<dbReference type="PANTHER" id="PTHR34477">
    <property type="entry name" value="UPF0213 PROTEIN YHBQ"/>
    <property type="match status" value="1"/>
</dbReference>
<dbReference type="OrthoDB" id="9797095at2"/>
<feature type="domain" description="GIY-YIG" evidence="2">
    <location>
        <begin position="5"/>
        <end position="83"/>
    </location>
</feature>
<dbReference type="Proteomes" id="UP000245790">
    <property type="component" value="Unassembled WGS sequence"/>
</dbReference>
<dbReference type="CDD" id="cd10456">
    <property type="entry name" value="GIY-YIG_UPF0213"/>
    <property type="match status" value="1"/>
</dbReference>
<protein>
    <submittedName>
        <fullName evidence="3">Putative endonuclease</fullName>
    </submittedName>
</protein>
<dbReference type="InterPro" id="IPR050190">
    <property type="entry name" value="UPF0213_domain"/>
</dbReference>
<dbReference type="Gene3D" id="3.40.1440.10">
    <property type="entry name" value="GIY-YIG endonuclease"/>
    <property type="match status" value="1"/>
</dbReference>
<gene>
    <name evidence="3" type="ORF">C8D97_1209</name>
</gene>
<sequence length="86" mass="9928">MAIELNWMVYMIRCSDCSLYTGITTDVERRFQQHCSGKGAKYFYGRTPEAVVYVESAHTRSSAAKREAEIKKLPKLYKEQLITESN</sequence>
<reference evidence="3 4" key="1">
    <citation type="submission" date="2018-05" db="EMBL/GenBank/DDBJ databases">
        <title>Genomic Encyclopedia of Type Strains, Phase IV (KMG-IV): sequencing the most valuable type-strain genomes for metagenomic binning, comparative biology and taxonomic classification.</title>
        <authorList>
            <person name="Goeker M."/>
        </authorList>
    </citation>
    <scope>NUCLEOTIDE SEQUENCE [LARGE SCALE GENOMIC DNA]</scope>
    <source>
        <strain evidence="3 4">DSM 25350</strain>
    </source>
</reference>
<dbReference type="SUPFAM" id="SSF82771">
    <property type="entry name" value="GIY-YIG endonuclease"/>
    <property type="match status" value="1"/>
</dbReference>